<evidence type="ECO:0000256" key="5">
    <source>
        <dbReference type="ARBA" id="ARBA00023242"/>
    </source>
</evidence>
<gene>
    <name evidence="10" type="ORF">I316_05450</name>
</gene>
<dbReference type="PANTHER" id="PTHR23061">
    <property type="entry name" value="DNA POLYMERASE 2 ALPHA 70 KDA SUBUNIT"/>
    <property type="match status" value="1"/>
</dbReference>
<dbReference type="STRING" id="1296120.A0A1B9GNX6"/>
<dbReference type="PIRSF" id="PIRSF018300">
    <property type="entry name" value="DNA_pol_alph_2"/>
    <property type="match status" value="1"/>
</dbReference>
<evidence type="ECO:0000259" key="8">
    <source>
        <dbReference type="Pfam" id="PF04042"/>
    </source>
</evidence>
<organism evidence="10 11">
    <name type="scientific">Kwoniella heveanensis BCC8398</name>
    <dbReference type="NCBI Taxonomy" id="1296120"/>
    <lineage>
        <taxon>Eukaryota</taxon>
        <taxon>Fungi</taxon>
        <taxon>Dikarya</taxon>
        <taxon>Basidiomycota</taxon>
        <taxon>Agaricomycotina</taxon>
        <taxon>Tremellomycetes</taxon>
        <taxon>Tremellales</taxon>
        <taxon>Cryptococcaceae</taxon>
        <taxon>Kwoniella</taxon>
    </lineage>
</organism>
<evidence type="ECO:0000313" key="10">
    <source>
        <dbReference type="EMBL" id="OCF32814.1"/>
    </source>
</evidence>
<evidence type="ECO:0000256" key="4">
    <source>
        <dbReference type="ARBA" id="ARBA00022705"/>
    </source>
</evidence>
<dbReference type="InterPro" id="IPR016722">
    <property type="entry name" value="DNA_pol_alpha_bsu"/>
</dbReference>
<proteinExistence type="inferred from homology"/>
<feature type="compositionally biased region" description="Polar residues" evidence="7">
    <location>
        <begin position="152"/>
        <end position="167"/>
    </location>
</feature>
<dbReference type="EMBL" id="KV700128">
    <property type="protein sequence ID" value="OCF32814.1"/>
    <property type="molecule type" value="Genomic_DNA"/>
</dbReference>
<evidence type="ECO:0000256" key="7">
    <source>
        <dbReference type="SAM" id="MobiDB-lite"/>
    </source>
</evidence>
<dbReference type="Proteomes" id="UP000092666">
    <property type="component" value="Unassembled WGS sequence"/>
</dbReference>
<evidence type="ECO:0000313" key="11">
    <source>
        <dbReference type="Proteomes" id="UP000092666"/>
    </source>
</evidence>
<evidence type="ECO:0000256" key="6">
    <source>
        <dbReference type="PIRNR" id="PIRNR018300"/>
    </source>
</evidence>
<dbReference type="GO" id="GO:0005658">
    <property type="term" value="C:alpha DNA polymerase:primase complex"/>
    <property type="evidence" value="ECO:0007669"/>
    <property type="project" value="TreeGrafter"/>
</dbReference>
<dbReference type="Gene3D" id="3.60.21.60">
    <property type="match status" value="2"/>
</dbReference>
<dbReference type="InterPro" id="IPR007185">
    <property type="entry name" value="DNA_pol_a/d/e_bsu"/>
</dbReference>
<name>A0A1B9GNX6_9TREE</name>
<feature type="region of interest" description="Disordered" evidence="7">
    <location>
        <begin position="254"/>
        <end position="273"/>
    </location>
</feature>
<dbReference type="AlphaFoldDB" id="A0A1B9GNX6"/>
<feature type="region of interest" description="Disordered" evidence="7">
    <location>
        <begin position="210"/>
        <end position="239"/>
    </location>
</feature>
<dbReference type="PANTHER" id="PTHR23061:SF12">
    <property type="entry name" value="DNA POLYMERASE ALPHA SUBUNIT B"/>
    <property type="match status" value="1"/>
</dbReference>
<feature type="compositionally biased region" description="Low complexity" evidence="7">
    <location>
        <begin position="92"/>
        <end position="113"/>
    </location>
</feature>
<evidence type="ECO:0000256" key="3">
    <source>
        <dbReference type="ARBA" id="ARBA00018596"/>
    </source>
</evidence>
<keyword evidence="4 6" id="KW-0235">DNA replication</keyword>
<feature type="compositionally biased region" description="Low complexity" evidence="7">
    <location>
        <begin position="140"/>
        <end position="150"/>
    </location>
</feature>
<feature type="compositionally biased region" description="Low complexity" evidence="7">
    <location>
        <begin position="216"/>
        <end position="232"/>
    </location>
</feature>
<dbReference type="Pfam" id="PF22062">
    <property type="entry name" value="OB_DPOA2"/>
    <property type="match status" value="1"/>
</dbReference>
<dbReference type="OrthoDB" id="336885at2759"/>
<feature type="domain" description="DNA polymerase alpha subunit B OB" evidence="9">
    <location>
        <begin position="294"/>
        <end position="411"/>
    </location>
</feature>
<sequence>MTTTAEEVNRRELGEHFRGAVNDYPDVMAECLSILRIYNLTPADLFYKYEAFLMSRPSGLRAKLSVLTLDTLRELRTEIQREQQAKVVANMASATHSAATPSTSGSKNVAVGVKKGKGNMTDIGGFLEGLHTPSRPTKPRPSSSSSRPQPGLNHSGSPAGSAFTPSGNDHLLTPQRASPIAIGDNISASSYRPGPSNLSASAYLQTPLAKGSGDLLTPGSPTSPAGSPTLTPQLGQPFHLRPQPHSLVETLNPHLSDTRSGIPSDSRSRVVLSSTTDPKQWNYRYMFEKISQRSEALDDLIDDYAEQIKDAYGITELGDPHFVSEESIYTVGRILSPPTDSSKATSSSLYLESSRLIGAGKRVALRFLDPSQLKVRGGAPGVRGFGLFPGCLACVKGRNGGGGAFVVEEVLLPAPSALAQSPAAELLDFQHGDRLKGQAISMMTAAGPFTLEDDFSYAPLEALVQVALDERPDVLILLGPFVDSNHPAITSGAVLQTPTEIFRDQVSRRLQRIVDTSPNTVIILIPSVRDIVSRHMAYPQSMLDKEVLGLSKRVRLLPNPCTFSINEILVAVSTVDVLFHLRKEELYQRAQEAEPDPQQLTEVKDAMANLIRHVLGQRSFYPIFPPPEQHAAEVNLDVTHYPLLKMDGPAPDIMILPSKLKHFSKIVDSTLVVNPAYLARPHSAGTFAKITLHPTPKEQLMESDVGEDAMLEHQVYDRARSEIWRI</sequence>
<keyword evidence="11" id="KW-1185">Reference proteome</keyword>
<comment type="subcellular location">
    <subcellularLocation>
        <location evidence="1 6">Nucleus</location>
    </subcellularLocation>
</comment>
<reference evidence="11" key="2">
    <citation type="submission" date="2013-12" db="EMBL/GenBank/DDBJ databases">
        <title>Evolution of pathogenesis and genome organization in the Tremellales.</title>
        <authorList>
            <person name="Cuomo C."/>
            <person name="Litvintseva A."/>
            <person name="Heitman J."/>
            <person name="Chen Y."/>
            <person name="Sun S."/>
            <person name="Springer D."/>
            <person name="Dromer F."/>
            <person name="Young S."/>
            <person name="Zeng Q."/>
            <person name="Chapman S."/>
            <person name="Gujja S."/>
            <person name="Saif S."/>
            <person name="Birren B."/>
        </authorList>
    </citation>
    <scope>NUCLEOTIDE SEQUENCE [LARGE SCALE GENOMIC DNA]</scope>
    <source>
        <strain evidence="11">BCC8398</strain>
    </source>
</reference>
<evidence type="ECO:0000259" key="9">
    <source>
        <dbReference type="Pfam" id="PF22062"/>
    </source>
</evidence>
<dbReference type="GO" id="GO:0006270">
    <property type="term" value="P:DNA replication initiation"/>
    <property type="evidence" value="ECO:0007669"/>
    <property type="project" value="TreeGrafter"/>
</dbReference>
<reference evidence="10 11" key="1">
    <citation type="submission" date="2013-07" db="EMBL/GenBank/DDBJ databases">
        <title>The Genome Sequence of Cryptococcus heveanensis BCC8398.</title>
        <authorList>
            <consortium name="The Broad Institute Genome Sequencing Platform"/>
            <person name="Cuomo C."/>
            <person name="Litvintseva A."/>
            <person name="Chen Y."/>
            <person name="Heitman J."/>
            <person name="Sun S."/>
            <person name="Springer D."/>
            <person name="Dromer F."/>
            <person name="Young S.K."/>
            <person name="Zeng Q."/>
            <person name="Gargeya S."/>
            <person name="Fitzgerald M."/>
            <person name="Abouelleil A."/>
            <person name="Alvarado L."/>
            <person name="Berlin A.M."/>
            <person name="Chapman S.B."/>
            <person name="Dewar J."/>
            <person name="Goldberg J."/>
            <person name="Griggs A."/>
            <person name="Gujja S."/>
            <person name="Hansen M."/>
            <person name="Howarth C."/>
            <person name="Imamovic A."/>
            <person name="Larimer J."/>
            <person name="McCowan C."/>
            <person name="Murphy C."/>
            <person name="Pearson M."/>
            <person name="Priest M."/>
            <person name="Roberts A."/>
            <person name="Saif S."/>
            <person name="Shea T."/>
            <person name="Sykes S."/>
            <person name="Wortman J."/>
            <person name="Nusbaum C."/>
            <person name="Birren B."/>
        </authorList>
    </citation>
    <scope>NUCLEOTIDE SEQUENCE [LARGE SCALE GENOMIC DNA]</scope>
    <source>
        <strain evidence="10 11">BCC8398</strain>
    </source>
</reference>
<keyword evidence="5 6" id="KW-0539">Nucleus</keyword>
<dbReference type="InterPro" id="IPR054300">
    <property type="entry name" value="OB_DPOA2"/>
</dbReference>
<accession>A0A1B9GNX6</accession>
<comment type="function">
    <text evidence="6">Accessory subunit of the DNA polymerase alpha complex (also known as the alpha DNA polymerase-primase complex) which plays an essential role in the initiation of DNA synthesis.</text>
</comment>
<evidence type="ECO:0000256" key="2">
    <source>
        <dbReference type="ARBA" id="ARBA00007299"/>
    </source>
</evidence>
<comment type="similarity">
    <text evidence="2 6">Belongs to the DNA polymerase alpha subunit B family.</text>
</comment>
<dbReference type="Pfam" id="PF04042">
    <property type="entry name" value="DNA_pol_E_B"/>
    <property type="match status" value="1"/>
</dbReference>
<feature type="domain" description="DNA polymerase alpha/delta/epsilon subunit B" evidence="8">
    <location>
        <begin position="443"/>
        <end position="665"/>
    </location>
</feature>
<dbReference type="GO" id="GO:0003677">
    <property type="term" value="F:DNA binding"/>
    <property type="evidence" value="ECO:0007669"/>
    <property type="project" value="InterPro"/>
</dbReference>
<protein>
    <recommendedName>
        <fullName evidence="3 6">DNA polymerase alpha subunit B</fullName>
    </recommendedName>
</protein>
<feature type="region of interest" description="Disordered" evidence="7">
    <location>
        <begin position="92"/>
        <end position="174"/>
    </location>
</feature>
<evidence type="ECO:0000256" key="1">
    <source>
        <dbReference type="ARBA" id="ARBA00004123"/>
    </source>
</evidence>